<dbReference type="AlphaFoldDB" id="A0AAN6G6G4"/>
<keyword evidence="3" id="KW-1185">Reference proteome</keyword>
<evidence type="ECO:0000313" key="2">
    <source>
        <dbReference type="EMBL" id="KAK0520010.1"/>
    </source>
</evidence>
<evidence type="ECO:0000313" key="3">
    <source>
        <dbReference type="Proteomes" id="UP001176521"/>
    </source>
</evidence>
<organism evidence="2 3">
    <name type="scientific">Tilletia horrida</name>
    <dbReference type="NCBI Taxonomy" id="155126"/>
    <lineage>
        <taxon>Eukaryota</taxon>
        <taxon>Fungi</taxon>
        <taxon>Dikarya</taxon>
        <taxon>Basidiomycota</taxon>
        <taxon>Ustilaginomycotina</taxon>
        <taxon>Exobasidiomycetes</taxon>
        <taxon>Tilletiales</taxon>
        <taxon>Tilletiaceae</taxon>
        <taxon>Tilletia</taxon>
    </lineage>
</organism>
<name>A0AAN6G6G4_9BASI</name>
<dbReference type="Proteomes" id="UP001176521">
    <property type="component" value="Unassembled WGS sequence"/>
</dbReference>
<protein>
    <submittedName>
        <fullName evidence="2">Uncharacterized protein</fullName>
    </submittedName>
</protein>
<proteinExistence type="predicted"/>
<dbReference type="PANTHER" id="PTHR43558">
    <property type="entry name" value="REDUCTASE, PUTATIVE (AFU_ORTHOLOGUE AFUA_3G10540)-RELATED"/>
    <property type="match status" value="1"/>
</dbReference>
<reference evidence="2" key="1">
    <citation type="journal article" date="2023" name="PhytoFront">
        <title>Draft Genome Resources of Seven Strains of Tilletia horrida, Causal Agent of Kernel Smut of Rice.</title>
        <authorList>
            <person name="Khanal S."/>
            <person name="Antony Babu S."/>
            <person name="Zhou X.G."/>
        </authorList>
    </citation>
    <scope>NUCLEOTIDE SEQUENCE</scope>
    <source>
        <strain evidence="2">TX3</strain>
    </source>
</reference>
<comment type="caution">
    <text evidence="2">The sequence shown here is derived from an EMBL/GenBank/DDBJ whole genome shotgun (WGS) entry which is preliminary data.</text>
</comment>
<feature type="compositionally biased region" description="Polar residues" evidence="1">
    <location>
        <begin position="169"/>
        <end position="178"/>
    </location>
</feature>
<dbReference type="PANTHER" id="PTHR43558:SF6">
    <property type="entry name" value="REDUCTASE, PUTATIVE (AFU_ORTHOLOGUE AFUA_3G10540)-RELATED"/>
    <property type="match status" value="1"/>
</dbReference>
<gene>
    <name evidence="2" type="ORF">OC842_007247</name>
</gene>
<evidence type="ECO:0000256" key="1">
    <source>
        <dbReference type="SAM" id="MobiDB-lite"/>
    </source>
</evidence>
<sequence length="1007" mass="111910">MSSPVQIPQVHDVLADTNKPQSGSRLGDLLAQVVQLRLQQHKLQSESNIELVHGLRTVPTTTSSSIGKNSGAVEPAQGTTAPLIPTPLAQQLLRVDAEQAKMLLSEMPAIDLSTVQAAVYQRPDLPYAAVAVAVDMHGVALPTQSHINVNKADSNESGDGGAGMKRKASNQLAPQGQFSSTGSGSTHADADVDLDLWIVQNELYARARSVLDDAANQKAVQSAKQKAADAGVKLVLDTDASHWDQYMVGLARDGPRAFSPTLTSGGSAPTSVSELNTNQMLCRADTFTFPRPAKDTLPGTSIVDQYRQDGGVISLNSFEAYQKRFDHMTAGIFKGFDWRNTLVAGGIALAALVSTTEVDEKAWSGSDVDVFFYGLNADQAMAKTRQIEALLVKHLPELSAAEEKKSKRKYSVVRTAGTISFIPADPRFRRIQIVLKMFLNPMSVVMGFDLDQVAVGYTRDEVWMMPRCARALVTGYTTFTMDLIHGHVLEPRSTTEESRLHKYAKRGFGLRFLPSYLASLPQVAVSEKTTDVRDENEAGLPRDELSVTLREERARVRFWVAHRLHPRGGLELSWHSRVSFGELEDRTLRDDDRNKFLARSSDANALSGWQRFARRLALWEMAQEEEPMIRIYQPKNDYELSPYEEGPLGYDDAPSIAWNHQDGLNKLAEAIEEANETGVNVIRASLKSMWSLGTTEDCDHAMKTAVAKQRPVTRTAFGWTLDQALATDLVSIVFLPKTLRDFAKKQLPSSLFDFVDVLKPKFMPVHNGGDGTSVQTRVLDSELGYYVTHVRSPGRADPDFVLSYFVQKAAGRSGGFATQQAKTSGPSTKKVEGSSACANVYWALTERTVDETREVLHALRRAHANATLRESVRNSIMRHHLMRRMPRNSSAEELAAFKKWALSKVKLYPVDEFKKFVRSTLNVPRWAIFNRFQYTKEQILALKLDRSFPSFSHYAFFHDGPTAETCRLAWFGRNLDGVRAEQAKQRERMNAVLAVLSPEDRAYLMND</sequence>
<feature type="region of interest" description="Disordered" evidence="1">
    <location>
        <begin position="60"/>
        <end position="82"/>
    </location>
</feature>
<dbReference type="EMBL" id="JAPDMQ010000863">
    <property type="protein sequence ID" value="KAK0520010.1"/>
    <property type="molecule type" value="Genomic_DNA"/>
</dbReference>
<accession>A0AAN6G6G4</accession>
<feature type="compositionally biased region" description="Polar residues" evidence="1">
    <location>
        <begin position="147"/>
        <end position="157"/>
    </location>
</feature>
<dbReference type="InterPro" id="IPR053354">
    <property type="entry name" value="MGDG_epimerase"/>
</dbReference>
<feature type="region of interest" description="Disordered" evidence="1">
    <location>
        <begin position="147"/>
        <end position="186"/>
    </location>
</feature>